<dbReference type="Proteomes" id="UP000521943">
    <property type="component" value="Unassembled WGS sequence"/>
</dbReference>
<feature type="compositionally biased region" description="Basic and acidic residues" evidence="1">
    <location>
        <begin position="476"/>
        <end position="488"/>
    </location>
</feature>
<feature type="region of interest" description="Disordered" evidence="1">
    <location>
        <begin position="461"/>
        <end position="517"/>
    </location>
</feature>
<evidence type="ECO:0000313" key="2">
    <source>
        <dbReference type="EMBL" id="KAF6745683.1"/>
    </source>
</evidence>
<dbReference type="AlphaFoldDB" id="A0A8H6LVQ3"/>
<protein>
    <submittedName>
        <fullName evidence="2">Uncharacterized protein</fullName>
    </submittedName>
</protein>
<dbReference type="OrthoDB" id="3085464at2759"/>
<gene>
    <name evidence="2" type="ORF">DFP72DRAFT_1176084</name>
</gene>
<proteinExistence type="predicted"/>
<sequence length="532" mass="58859">MEPLRDLSILKEWDKYVPSTTGYLSTPLDDPFDTDVWDLLECLERMKPKGAIAGAHILTEAPSPGIGIKDKILSLPISAQDFEFLLESEDAIAFGDEEVTFDWDKIKIHNASWSHAIDKGTSAAMQAAGIDRELWKKYIFGGLTIIDLNAGGAHSLDLRSMSNRHLATVFVVLPSARSSATFEARHQGLTFAHDLTTSALFAPHFLICYPGMESAELRTQGRMAYLMYRLYAGDDSDPLPPLLDDLSPGPRSDVAAAFAAWAHALANDFTGDGIPTGPILYHLDALYKGKDCLSANDSRVDVTSITNVKDRLVLAHLAPAAKHFGFKILLAHAFITQTSGFDGAYDSEDSELEYDKDDYELDNGVGECSDVYWVVTELNGRGVEDREMEDKLSEMLQAKVEEREMEDPFLNYHVDTDEFDEKELDVYPERFCRTTLSLNCHKRASFLIIAPTPASYVARDDLDDNDLADGGDSSDDDVRSPAKRRYVDSEDSDPESDNGSDDDDSPPLKRRRILAGPIPTQCTLEPLGDLAV</sequence>
<dbReference type="EMBL" id="JACGCI010000102">
    <property type="protein sequence ID" value="KAF6745683.1"/>
    <property type="molecule type" value="Genomic_DNA"/>
</dbReference>
<feature type="compositionally biased region" description="Acidic residues" evidence="1">
    <location>
        <begin position="489"/>
        <end position="505"/>
    </location>
</feature>
<comment type="caution">
    <text evidence="2">The sequence shown here is derived from an EMBL/GenBank/DDBJ whole genome shotgun (WGS) entry which is preliminary data.</text>
</comment>
<name>A0A8H6LVQ3_9AGAR</name>
<keyword evidence="3" id="KW-1185">Reference proteome</keyword>
<reference evidence="2 3" key="1">
    <citation type="submission" date="2020-07" db="EMBL/GenBank/DDBJ databases">
        <title>Comparative genomics of pyrophilous fungi reveals a link between fire events and developmental genes.</title>
        <authorList>
            <consortium name="DOE Joint Genome Institute"/>
            <person name="Steindorff A.S."/>
            <person name="Carver A."/>
            <person name="Calhoun S."/>
            <person name="Stillman K."/>
            <person name="Liu H."/>
            <person name="Lipzen A."/>
            <person name="Pangilinan J."/>
            <person name="Labutti K."/>
            <person name="Bruns T.D."/>
            <person name="Grigoriev I.V."/>
        </authorList>
    </citation>
    <scope>NUCLEOTIDE SEQUENCE [LARGE SCALE GENOMIC DNA]</scope>
    <source>
        <strain evidence="2 3">CBS 144469</strain>
    </source>
</reference>
<evidence type="ECO:0000313" key="3">
    <source>
        <dbReference type="Proteomes" id="UP000521943"/>
    </source>
</evidence>
<accession>A0A8H6LVQ3</accession>
<feature type="compositionally biased region" description="Acidic residues" evidence="1">
    <location>
        <begin position="461"/>
        <end position="475"/>
    </location>
</feature>
<organism evidence="2 3">
    <name type="scientific">Ephemerocybe angulata</name>
    <dbReference type="NCBI Taxonomy" id="980116"/>
    <lineage>
        <taxon>Eukaryota</taxon>
        <taxon>Fungi</taxon>
        <taxon>Dikarya</taxon>
        <taxon>Basidiomycota</taxon>
        <taxon>Agaricomycotina</taxon>
        <taxon>Agaricomycetes</taxon>
        <taxon>Agaricomycetidae</taxon>
        <taxon>Agaricales</taxon>
        <taxon>Agaricineae</taxon>
        <taxon>Psathyrellaceae</taxon>
        <taxon>Ephemerocybe</taxon>
    </lineage>
</organism>
<evidence type="ECO:0000256" key="1">
    <source>
        <dbReference type="SAM" id="MobiDB-lite"/>
    </source>
</evidence>